<dbReference type="GO" id="GO:0009969">
    <property type="term" value="P:xyloglucan biosynthetic process"/>
    <property type="evidence" value="ECO:0007669"/>
    <property type="project" value="TreeGrafter"/>
</dbReference>
<evidence type="ECO:0000256" key="5">
    <source>
        <dbReference type="ARBA" id="ARBA00023034"/>
    </source>
</evidence>
<dbReference type="AlphaFoldDB" id="A0A1E5V803"/>
<feature type="domain" description="Exostosin GT47" evidence="6">
    <location>
        <begin position="71"/>
        <end position="409"/>
    </location>
</feature>
<comment type="caution">
    <text evidence="7">The sequence shown here is derived from an EMBL/GenBank/DDBJ whole genome shotgun (WGS) entry which is preliminary data.</text>
</comment>
<dbReference type="Proteomes" id="UP000095767">
    <property type="component" value="Unassembled WGS sequence"/>
</dbReference>
<proteinExistence type="inferred from homology"/>
<dbReference type="GO" id="GO:0008378">
    <property type="term" value="F:galactosyltransferase activity"/>
    <property type="evidence" value="ECO:0007669"/>
    <property type="project" value="TreeGrafter"/>
</dbReference>
<keyword evidence="4" id="KW-0735">Signal-anchor</keyword>
<dbReference type="PANTHER" id="PTHR11062">
    <property type="entry name" value="EXOSTOSIN HEPARAN SULFATE GLYCOSYLTRANSFERASE -RELATED"/>
    <property type="match status" value="1"/>
</dbReference>
<sequence length="480" mass="53368">MATYRPEHPNPAIRRPRLVVLLLLGFFALQLLVFLAFRAVRPPPAPDSAAAAVPVLASAPPTRRDENASSCGGGLVYVYDLPAAFNEDLLGMCDKLAPMYSLCPYLANDGLGLPAGGTNLSSLFPPELLGSWYASDQFALEHIIHRRLLSHRCRTEDPARAAAFFVPFYAGLAVGRHLWAANATGADRDRDCLALLSWLHARPWYRRSSGWDHFIALGRITWDFRRGTDEGWGGSFLTMPGVANVTRLVIERDPWDDMDVGVPYPTGFHPRDAADVRAWQRYVAARPRPRLFAFAGAPRSAIKGDFRALLLQECQAAGMGCGALDCAEGRCIRNNALVMELFMGARFCLQPRGDSFTRRSLFDCMVAGAIPVLFWRRSAYRQYGWYLPVGDDGREAEWSVFIDRDQLRAGNLTVRGALAAIPEPRVRLMRERVVEMIPRLVYSAANGADGLRGGMEDAVDVMVDGMLRRAAEQRPRWRTT</sequence>
<evidence type="ECO:0000259" key="6">
    <source>
        <dbReference type="Pfam" id="PF03016"/>
    </source>
</evidence>
<name>A0A1E5V803_9POAL</name>
<protein>
    <submittedName>
        <fullName evidence="7">Xyloglucan galactosyltransferase XLT2</fullName>
    </submittedName>
</protein>
<dbReference type="OrthoDB" id="1924787at2759"/>
<keyword evidence="3 7" id="KW-0328">Glycosyltransferase</keyword>
<comment type="similarity">
    <text evidence="2">Belongs to the glycosyltransferase 47 family.</text>
</comment>
<evidence type="ECO:0000256" key="4">
    <source>
        <dbReference type="ARBA" id="ARBA00022968"/>
    </source>
</evidence>
<evidence type="ECO:0000256" key="2">
    <source>
        <dbReference type="ARBA" id="ARBA00010271"/>
    </source>
</evidence>
<dbReference type="EMBL" id="LWDX02048256">
    <property type="protein sequence ID" value="OEL21306.1"/>
    <property type="molecule type" value="Genomic_DNA"/>
</dbReference>
<reference evidence="7 8" key="1">
    <citation type="submission" date="2016-09" db="EMBL/GenBank/DDBJ databases">
        <title>The draft genome of Dichanthelium oligosanthes: A C3 panicoid grass species.</title>
        <authorList>
            <person name="Studer A.J."/>
            <person name="Schnable J.C."/>
            <person name="Brutnell T.P."/>
        </authorList>
    </citation>
    <scope>NUCLEOTIDE SEQUENCE [LARGE SCALE GENOMIC DNA]</scope>
    <source>
        <strain evidence="8">cv. Kellogg 1175</strain>
        <tissue evidence="7">Leaf</tissue>
    </source>
</reference>
<dbReference type="InterPro" id="IPR040911">
    <property type="entry name" value="Exostosin_GT47"/>
</dbReference>
<comment type="subcellular location">
    <subcellularLocation>
        <location evidence="1">Golgi apparatus membrane</location>
        <topology evidence="1">Single-pass type II membrane protein</topology>
    </subcellularLocation>
</comment>
<dbReference type="GO" id="GO:0000139">
    <property type="term" value="C:Golgi membrane"/>
    <property type="evidence" value="ECO:0007669"/>
    <property type="project" value="UniProtKB-SubCell"/>
</dbReference>
<evidence type="ECO:0000256" key="1">
    <source>
        <dbReference type="ARBA" id="ARBA00004323"/>
    </source>
</evidence>
<keyword evidence="5" id="KW-0333">Golgi apparatus</keyword>
<evidence type="ECO:0000313" key="8">
    <source>
        <dbReference type="Proteomes" id="UP000095767"/>
    </source>
</evidence>
<keyword evidence="4" id="KW-0812">Transmembrane</keyword>
<dbReference type="Pfam" id="PF03016">
    <property type="entry name" value="Exostosin_GT47"/>
    <property type="match status" value="1"/>
</dbReference>
<keyword evidence="7" id="KW-0808">Transferase</keyword>
<evidence type="ECO:0000256" key="3">
    <source>
        <dbReference type="ARBA" id="ARBA00022676"/>
    </source>
</evidence>
<dbReference type="InterPro" id="IPR004263">
    <property type="entry name" value="Exostosin"/>
</dbReference>
<accession>A0A1E5V803</accession>
<dbReference type="STRING" id="888268.A0A1E5V803"/>
<organism evidence="7 8">
    <name type="scientific">Dichanthelium oligosanthes</name>
    <dbReference type="NCBI Taxonomy" id="888268"/>
    <lineage>
        <taxon>Eukaryota</taxon>
        <taxon>Viridiplantae</taxon>
        <taxon>Streptophyta</taxon>
        <taxon>Embryophyta</taxon>
        <taxon>Tracheophyta</taxon>
        <taxon>Spermatophyta</taxon>
        <taxon>Magnoliopsida</taxon>
        <taxon>Liliopsida</taxon>
        <taxon>Poales</taxon>
        <taxon>Poaceae</taxon>
        <taxon>PACMAD clade</taxon>
        <taxon>Panicoideae</taxon>
        <taxon>Panicodae</taxon>
        <taxon>Paniceae</taxon>
        <taxon>Dichantheliinae</taxon>
        <taxon>Dichanthelium</taxon>
    </lineage>
</organism>
<gene>
    <name evidence="7" type="ORF">BAE44_0017675</name>
</gene>
<evidence type="ECO:0000313" key="7">
    <source>
        <dbReference type="EMBL" id="OEL21306.1"/>
    </source>
</evidence>
<dbReference type="PANTHER" id="PTHR11062:SF114">
    <property type="entry name" value="OS04G0574100 PROTEIN"/>
    <property type="match status" value="1"/>
</dbReference>
<keyword evidence="8" id="KW-1185">Reference proteome</keyword>